<evidence type="ECO:0000259" key="4">
    <source>
        <dbReference type="Pfam" id="PF25150"/>
    </source>
</evidence>
<dbReference type="GO" id="GO:0030488">
    <property type="term" value="P:tRNA methylation"/>
    <property type="evidence" value="ECO:0007669"/>
    <property type="project" value="TreeGrafter"/>
</dbReference>
<dbReference type="InterPro" id="IPR056842">
    <property type="entry name" value="THADA-like_TPR_C"/>
</dbReference>
<dbReference type="Pfam" id="PF10350">
    <property type="entry name" value="DUF2428"/>
    <property type="match status" value="1"/>
</dbReference>
<dbReference type="InterPro" id="IPR051954">
    <property type="entry name" value="tRNA_methyltransferase_THADA"/>
</dbReference>
<feature type="domain" description="DUF2428" evidence="3">
    <location>
        <begin position="938"/>
        <end position="1123"/>
    </location>
</feature>
<dbReference type="InterPro" id="IPR016024">
    <property type="entry name" value="ARM-type_fold"/>
</dbReference>
<dbReference type="Proteomes" id="UP000597762">
    <property type="component" value="Unassembled WGS sequence"/>
</dbReference>
<dbReference type="PANTHER" id="PTHR14387:SF0">
    <property type="entry name" value="DUF2428 DOMAIN-CONTAINING PROTEIN"/>
    <property type="match status" value="1"/>
</dbReference>
<keyword evidence="2" id="KW-0819">tRNA processing</keyword>
<feature type="domain" description="tRNA (32-2'-O)-methyltransferase regulator THADA-like TPR repeats region" evidence="4">
    <location>
        <begin position="504"/>
        <end position="727"/>
    </location>
</feature>
<evidence type="ECO:0000256" key="1">
    <source>
        <dbReference type="ARBA" id="ARBA00010409"/>
    </source>
</evidence>
<comment type="caution">
    <text evidence="6">The sequence shown here is derived from an EMBL/GenBank/DDBJ whole genome shotgun (WGS) entry which is preliminary data.</text>
</comment>
<dbReference type="GO" id="GO:0005829">
    <property type="term" value="C:cytosol"/>
    <property type="evidence" value="ECO:0007669"/>
    <property type="project" value="TreeGrafter"/>
</dbReference>
<evidence type="ECO:0000259" key="3">
    <source>
        <dbReference type="Pfam" id="PF10350"/>
    </source>
</evidence>
<accession>A0A812D8B5</accession>
<gene>
    <name evidence="6" type="ORF">SPHA_47956</name>
</gene>
<dbReference type="InterPro" id="IPR056843">
    <property type="entry name" value="THADA-like_TPR"/>
</dbReference>
<dbReference type="Pfam" id="PF25150">
    <property type="entry name" value="TPR_Trm732"/>
    <property type="match status" value="1"/>
</dbReference>
<dbReference type="InterPro" id="IPR019442">
    <property type="entry name" value="THADA/TRM732_DUF2428"/>
</dbReference>
<dbReference type="EMBL" id="CAHIKZ030002648">
    <property type="protein sequence ID" value="CAE1290007.1"/>
    <property type="molecule type" value="Genomic_DNA"/>
</dbReference>
<protein>
    <recommendedName>
        <fullName evidence="8">DUF2428 domain-containing protein</fullName>
    </recommendedName>
</protein>
<evidence type="ECO:0000256" key="2">
    <source>
        <dbReference type="ARBA" id="ARBA00022694"/>
    </source>
</evidence>
<dbReference type="OrthoDB" id="73997at2759"/>
<evidence type="ECO:0008006" key="8">
    <source>
        <dbReference type="Google" id="ProtNLM"/>
    </source>
</evidence>
<dbReference type="SUPFAM" id="SSF48371">
    <property type="entry name" value="ARM repeat"/>
    <property type="match status" value="1"/>
</dbReference>
<organism evidence="6 7">
    <name type="scientific">Acanthosepion pharaonis</name>
    <name type="common">Pharaoh cuttlefish</name>
    <name type="synonym">Sepia pharaonis</name>
    <dbReference type="NCBI Taxonomy" id="158019"/>
    <lineage>
        <taxon>Eukaryota</taxon>
        <taxon>Metazoa</taxon>
        <taxon>Spiralia</taxon>
        <taxon>Lophotrochozoa</taxon>
        <taxon>Mollusca</taxon>
        <taxon>Cephalopoda</taxon>
        <taxon>Coleoidea</taxon>
        <taxon>Decapodiformes</taxon>
        <taxon>Sepiida</taxon>
        <taxon>Sepiina</taxon>
        <taxon>Sepiidae</taxon>
        <taxon>Acanthosepion</taxon>
    </lineage>
</organism>
<sequence length="1740" mass="196460">MDHQHLETARNRLLENQALENILQKNGQFLLDILYKKSIDRHKISKDIESCSKVLISLIQQSEDSRSWQDYTAVILACYIACIETRIARLLKKLLEPIKTSLLREELSFILADRLSSKASMSSSSMIKFCFLLEQSHEAQHLVESWYPQICEFLQQHIKSALDACTEQDLLYASVKASLLLFQLFPDQTKLLLSADNLKPTKSPLSSLVESLLAVLAEKNCNADTVLLAGTSYSIMLNSLKTSPGKISILFISSLAALSLEQRPFSWEQIHSQCTSQKKEIVCTYKIACLSLIRGLISSAENKILLSLIQLQGTNMKVPLILRVFPLVFSLCKGPNVLLQYHSFNTLHIWYNRYLRILPELYMQKCPGFTQENREKIEKQSLDLIWLHWDSPVEGVSDTVADIFHIMCQMWHVERGLGDQDENALPQRLHQKLISLPWYVKGKYKLIGSLLQFLEFKNALTNLEEIKSQLLMCMATNHLAPAASEVYRVYMTKLATCQNPVKIWDKGWRNTLLGGLASKDEMVKRNVSHYWLSSTLKFIPQCGEHLNWLLTSSLYTSDNIQMDPCQKLDLQMKWTHSELLHMWVMVSLTSRSLSGVVVWNETLLQEALYSDDPTVRLDTLSLLCNSAKKAEMLHKIESRLLMEALPVNLNIDSAPFRQSLVSSLKKLLTRIRDSCLSSIKNQNPDTIDLSINFVDWLHQLCIENLVPGSNFQRRKMCLDVLSTLYEMFTPVEPAIKKRSSLGCVKKLVDFVQREKNLWDFTSSLSFVSILLCVLDGADEVRCLATDILYKYFDWNPNHLSGSRKNLPAHLLSEALCLCNSPRNPESQSGSLICKLVFCKIVSEQSRYFTIRSVGRTYEVEECAAMEVSSRLHFLRSLLQQIEIGLTAATQNIVVASKEKSLHGLIHCIEECLPYSIIPIEDNEIAAWQSLLEYIINLAESSSLLGHIVLLVSKYPENSAHNNNRLVISTDHYQKISNTFLKVLTQCRHRGAIENCRAGFINFCTALFNTNNHSANTIPEDILTQVLRSLDSGIQGVSVTRRSAGLPILIQSICVSERKTKNVSLLIASVPVSTCNQKQDPSQVHAINILKVLFGDNNLTTGLLPHISEAVKLVISGFESPSWAIRNASTQLFSTLVTRMFGQKKTKDGCTLNTMSFDELAVHYPDLPLFMLDKLSLSKESLHSIHVQPSLFPVLTLLSNLGASEKMDNNTVSICDKFVSLVEPLIGSRVYQVRELAASALTALTAPSKRHNKVVTLLHDLDKIKGQHNKVHGTLILTEKLLMSQSWSKKDMKVILKKLIVIPFPRHSTSTPASCGMIESRSVQVIKNAVLATNGGQFLGDLWSPLCVRMWRQIENFSRGSSSLSESMDSTSVLSEYAELLLRCTTASYVAGESDSLKEVINLLITSKCYEVQERSCQILQQYLQSDKLPVTFWEVVMDRIIHVQLNVSNHSPTQIMVLDLFTAVYLKWSSHFDQHFSLHLRIQDINNIIIWLQSVLLCLTTGTGMLAAMLPSFSVCIKLKTFSSTTTKFEDLFLLWSGVLFDQFSNVDSSLRMAVSQSLAVAGQSVLASSALTVQEESPESHKLITFKTYQTSLHLLQDDVNEVRGWVAKFVHSLPLSSSLKQCDSLQSNICLQLLFDQLITDHRHPDPLQTLLAKKLQLSSWQLFDQEDNPSFAEKMVVNQLAHSALLKLINENGEAGHVEKHLSTLCKKISHLKQLHTKLEKMRNLHPLIQSLIRQVS</sequence>
<keyword evidence="7" id="KW-1185">Reference proteome</keyword>
<feature type="domain" description="tRNA (32-2'-O)-methyltransferase regulator THADA-like C-terminal TPR repeats region" evidence="5">
    <location>
        <begin position="1125"/>
        <end position="1279"/>
    </location>
</feature>
<evidence type="ECO:0000313" key="6">
    <source>
        <dbReference type="EMBL" id="CAE1290007.1"/>
    </source>
</evidence>
<evidence type="ECO:0000259" key="5">
    <source>
        <dbReference type="Pfam" id="PF25151"/>
    </source>
</evidence>
<comment type="similarity">
    <text evidence="1">Belongs to the THADA family.</text>
</comment>
<evidence type="ECO:0000313" key="7">
    <source>
        <dbReference type="Proteomes" id="UP000597762"/>
    </source>
</evidence>
<reference evidence="6" key="1">
    <citation type="submission" date="2021-01" db="EMBL/GenBank/DDBJ databases">
        <authorList>
            <person name="Li R."/>
            <person name="Bekaert M."/>
        </authorList>
    </citation>
    <scope>NUCLEOTIDE SEQUENCE</scope>
    <source>
        <strain evidence="6">Farmed</strain>
    </source>
</reference>
<dbReference type="Pfam" id="PF25151">
    <property type="entry name" value="TPR_Trm732_C"/>
    <property type="match status" value="1"/>
</dbReference>
<dbReference type="PANTHER" id="PTHR14387">
    <property type="entry name" value="THADA/DEATH RECEPTOR INTERACTING PROTEIN"/>
    <property type="match status" value="1"/>
</dbReference>
<name>A0A812D8B5_ACAPH</name>
<proteinExistence type="inferred from homology"/>